<evidence type="ECO:0000256" key="2">
    <source>
        <dbReference type="ARBA" id="ARBA00022723"/>
    </source>
</evidence>
<dbReference type="PANTHER" id="PTHR46470">
    <property type="entry name" value="N-ACYLNEURAMINATE-9-PHOSPHATASE"/>
    <property type="match status" value="1"/>
</dbReference>
<evidence type="ECO:0000313" key="5">
    <source>
        <dbReference type="EMBL" id="GGH35719.1"/>
    </source>
</evidence>
<proteinExistence type="predicted"/>
<dbReference type="InterPro" id="IPR023198">
    <property type="entry name" value="PGP-like_dom2"/>
</dbReference>
<keyword evidence="4" id="KW-0460">Magnesium</keyword>
<evidence type="ECO:0000313" key="6">
    <source>
        <dbReference type="Proteomes" id="UP000659344"/>
    </source>
</evidence>
<dbReference type="PANTHER" id="PTHR46470:SF2">
    <property type="entry name" value="GLYCERALDEHYDE 3-PHOSPHATE PHOSPHATASE"/>
    <property type="match status" value="1"/>
</dbReference>
<accession>A0ABQ1YTK7</accession>
<evidence type="ECO:0008006" key="7">
    <source>
        <dbReference type="Google" id="ProtNLM"/>
    </source>
</evidence>
<evidence type="ECO:0000256" key="3">
    <source>
        <dbReference type="ARBA" id="ARBA00022801"/>
    </source>
</evidence>
<dbReference type="NCBIfam" id="TIGR01549">
    <property type="entry name" value="HAD-SF-IA-v1"/>
    <property type="match status" value="1"/>
</dbReference>
<dbReference type="Proteomes" id="UP000659344">
    <property type="component" value="Unassembled WGS sequence"/>
</dbReference>
<evidence type="ECO:0000256" key="4">
    <source>
        <dbReference type="ARBA" id="ARBA00022842"/>
    </source>
</evidence>
<protein>
    <recommendedName>
        <fullName evidence="7">Hydrolase of the HAD superfamily</fullName>
    </recommendedName>
</protein>
<evidence type="ECO:0000256" key="1">
    <source>
        <dbReference type="ARBA" id="ARBA00001946"/>
    </source>
</evidence>
<dbReference type="Pfam" id="PF13419">
    <property type="entry name" value="HAD_2"/>
    <property type="match status" value="1"/>
</dbReference>
<comment type="cofactor">
    <cofactor evidence="1">
        <name>Mg(2+)</name>
        <dbReference type="ChEBI" id="CHEBI:18420"/>
    </cofactor>
</comment>
<keyword evidence="3" id="KW-0378">Hydrolase</keyword>
<dbReference type="InterPro" id="IPR023214">
    <property type="entry name" value="HAD_sf"/>
</dbReference>
<keyword evidence="6" id="KW-1185">Reference proteome</keyword>
<keyword evidence="2" id="KW-0479">Metal-binding</keyword>
<dbReference type="InterPro" id="IPR036412">
    <property type="entry name" value="HAD-like_sf"/>
</dbReference>
<dbReference type="InterPro" id="IPR041492">
    <property type="entry name" value="HAD_2"/>
</dbReference>
<reference evidence="6" key="1">
    <citation type="journal article" date="2019" name="Int. J. Syst. Evol. Microbiol.">
        <title>The Global Catalogue of Microorganisms (GCM) 10K type strain sequencing project: providing services to taxonomists for standard genome sequencing and annotation.</title>
        <authorList>
            <consortium name="The Broad Institute Genomics Platform"/>
            <consortium name="The Broad Institute Genome Sequencing Center for Infectious Disease"/>
            <person name="Wu L."/>
            <person name="Ma J."/>
        </authorList>
    </citation>
    <scope>NUCLEOTIDE SEQUENCE [LARGE SCALE GENOMIC DNA]</scope>
    <source>
        <strain evidence="6">CGMCC 1.12769</strain>
    </source>
</reference>
<organism evidence="5 6">
    <name type="scientific">Paenibacillus segetis</name>
    <dbReference type="NCBI Taxonomy" id="1325360"/>
    <lineage>
        <taxon>Bacteria</taxon>
        <taxon>Bacillati</taxon>
        <taxon>Bacillota</taxon>
        <taxon>Bacilli</taxon>
        <taxon>Bacillales</taxon>
        <taxon>Paenibacillaceae</taxon>
        <taxon>Paenibacillus</taxon>
    </lineage>
</organism>
<dbReference type="SFLD" id="SFLDG01129">
    <property type="entry name" value="C1.5:_HAD__Beta-PGM__Phosphata"/>
    <property type="match status" value="1"/>
</dbReference>
<name>A0ABQ1YTK7_9BACL</name>
<comment type="caution">
    <text evidence="5">The sequence shown here is derived from an EMBL/GenBank/DDBJ whole genome shotgun (WGS) entry which is preliminary data.</text>
</comment>
<dbReference type="SUPFAM" id="SSF56784">
    <property type="entry name" value="HAD-like"/>
    <property type="match status" value="1"/>
</dbReference>
<dbReference type="EMBL" id="BMFT01000004">
    <property type="protein sequence ID" value="GGH35719.1"/>
    <property type="molecule type" value="Genomic_DNA"/>
</dbReference>
<sequence>MINVKEILRMGEVDAAMIQYLWFDLGYTLVKTNREEVYQKTLERFEAIRTLDEITMAYHQADKLFMREYQGVLGKDSRVFMPWYTGTLNYFLQLSLPIEEVIQVHMVMTKEQPVQWQAFDFTKTTLRHLRELGYKLGLISNWNHTAREVLTRNGLEEEFDEIIISSEVGVEKPDSAIFELAFAKGNVTAGQSLYIGDNYYDDVMGCQKVGMNCLLINPYEKQGIEELDYKHVVSSIQDVVSYLGHSQVPLEIK</sequence>
<dbReference type="Gene3D" id="3.40.50.1000">
    <property type="entry name" value="HAD superfamily/HAD-like"/>
    <property type="match status" value="1"/>
</dbReference>
<dbReference type="SFLD" id="SFLDS00003">
    <property type="entry name" value="Haloacid_Dehalogenase"/>
    <property type="match status" value="1"/>
</dbReference>
<dbReference type="Gene3D" id="1.10.150.240">
    <property type="entry name" value="Putative phosphatase, domain 2"/>
    <property type="match status" value="1"/>
</dbReference>
<gene>
    <name evidence="5" type="ORF">GCM10008013_42180</name>
</gene>
<dbReference type="InterPro" id="IPR006439">
    <property type="entry name" value="HAD-SF_hydro_IA"/>
</dbReference>
<dbReference type="InterPro" id="IPR051400">
    <property type="entry name" value="HAD-like_hydrolase"/>
</dbReference>